<evidence type="ECO:0000256" key="2">
    <source>
        <dbReference type="ARBA" id="ARBA00004767"/>
    </source>
</evidence>
<evidence type="ECO:0000256" key="1">
    <source>
        <dbReference type="ARBA" id="ARBA00001954"/>
    </source>
</evidence>
<evidence type="ECO:0000313" key="14">
    <source>
        <dbReference type="Proteomes" id="UP000287447"/>
    </source>
</evidence>
<dbReference type="Pfam" id="PF03171">
    <property type="entry name" value="2OG-FeII_Oxy"/>
    <property type="match status" value="1"/>
</dbReference>
<comment type="caution">
    <text evidence="13">The sequence shown here is derived from an EMBL/GenBank/DDBJ whole genome shotgun (WGS) entry which is preliminary data.</text>
</comment>
<comment type="cofactor">
    <cofactor evidence="1">
        <name>Fe(2+)</name>
        <dbReference type="ChEBI" id="CHEBI:29033"/>
    </cofactor>
</comment>
<dbReference type="SUPFAM" id="SSF51197">
    <property type="entry name" value="Clavaminate synthase-like"/>
    <property type="match status" value="1"/>
</dbReference>
<evidence type="ECO:0000256" key="4">
    <source>
        <dbReference type="ARBA" id="ARBA00012531"/>
    </source>
</evidence>
<gene>
    <name evidence="13" type="ORF">EOI86_16330</name>
</gene>
<evidence type="ECO:0000259" key="12">
    <source>
        <dbReference type="PROSITE" id="PS51471"/>
    </source>
</evidence>
<evidence type="ECO:0000256" key="9">
    <source>
        <dbReference type="ARBA" id="ARBA00047725"/>
    </source>
</evidence>
<evidence type="ECO:0000256" key="8">
    <source>
        <dbReference type="ARBA" id="ARBA00031282"/>
    </source>
</evidence>
<dbReference type="PRINTS" id="PR00682">
    <property type="entry name" value="IPNSYNTHASE"/>
</dbReference>
<dbReference type="EC" id="1.14.20.7" evidence="3"/>
<feature type="domain" description="Fe2OG dioxygenase" evidence="12">
    <location>
        <begin position="177"/>
        <end position="281"/>
    </location>
</feature>
<organism evidence="13 14">
    <name type="scientific">Hwanghaeella grinnelliae</name>
    <dbReference type="NCBI Taxonomy" id="2500179"/>
    <lineage>
        <taxon>Bacteria</taxon>
        <taxon>Pseudomonadati</taxon>
        <taxon>Pseudomonadota</taxon>
        <taxon>Alphaproteobacteria</taxon>
        <taxon>Rhodospirillales</taxon>
        <taxon>Rhodospirillaceae</taxon>
        <taxon>Hwanghaeella</taxon>
    </lineage>
</organism>
<keyword evidence="6" id="KW-0266">Ethylene biosynthesis</keyword>
<evidence type="ECO:0000256" key="6">
    <source>
        <dbReference type="ARBA" id="ARBA00022666"/>
    </source>
</evidence>
<dbReference type="GO" id="GO:0102276">
    <property type="term" value="F:2-oxoglutarate oxygenase/decarboxylase (ethylene-forming) activity"/>
    <property type="evidence" value="ECO:0007669"/>
    <property type="project" value="UniProtKB-EC"/>
</dbReference>
<dbReference type="InterPro" id="IPR044861">
    <property type="entry name" value="IPNS-like_FE2OG_OXY"/>
</dbReference>
<dbReference type="PROSITE" id="PS51471">
    <property type="entry name" value="FE2OG_OXY"/>
    <property type="match status" value="1"/>
</dbReference>
<keyword evidence="14" id="KW-1185">Reference proteome</keyword>
<evidence type="ECO:0000256" key="10">
    <source>
        <dbReference type="ARBA" id="ARBA00049359"/>
    </source>
</evidence>
<accession>A0A3S2VQP0</accession>
<dbReference type="OrthoDB" id="21825at2"/>
<dbReference type="InterPro" id="IPR050231">
    <property type="entry name" value="Iron_ascorbate_oxido_reductase"/>
</dbReference>
<proteinExistence type="inferred from homology"/>
<comment type="catalytic activity">
    <reaction evidence="10">
        <text>L-arginine + 2-oxoglutarate + O2 = guanidine + L-glutamate 5-semialdehyde + succinate + CO2</text>
        <dbReference type="Rhea" id="RHEA:31535"/>
        <dbReference type="ChEBI" id="CHEBI:15379"/>
        <dbReference type="ChEBI" id="CHEBI:16526"/>
        <dbReference type="ChEBI" id="CHEBI:16810"/>
        <dbReference type="ChEBI" id="CHEBI:30031"/>
        <dbReference type="ChEBI" id="CHEBI:30087"/>
        <dbReference type="ChEBI" id="CHEBI:32682"/>
        <dbReference type="ChEBI" id="CHEBI:58066"/>
        <dbReference type="EC" id="1.14.20.7"/>
    </reaction>
</comment>
<dbReference type="PANTHER" id="PTHR47990">
    <property type="entry name" value="2-OXOGLUTARATE (2OG) AND FE(II)-DEPENDENT OXYGENASE SUPERFAMILY PROTEIN-RELATED"/>
    <property type="match status" value="1"/>
</dbReference>
<dbReference type="InterPro" id="IPR005123">
    <property type="entry name" value="Oxoglu/Fe-dep_dioxygenase_dom"/>
</dbReference>
<comment type="pathway">
    <text evidence="2">Alkene biosynthesis; ethylene biosynthesis via 2-oxoglutarate.</text>
</comment>
<dbReference type="Pfam" id="PF14226">
    <property type="entry name" value="DIOX_N"/>
    <property type="match status" value="1"/>
</dbReference>
<evidence type="ECO:0000256" key="5">
    <source>
        <dbReference type="ARBA" id="ARBA00019045"/>
    </source>
</evidence>
<name>A0A3S2VQP0_9PROT</name>
<dbReference type="RefSeq" id="WP_127766209.1">
    <property type="nucleotide sequence ID" value="NZ_SADE01000002.1"/>
</dbReference>
<keyword evidence="11" id="KW-0408">Iron</keyword>
<comment type="similarity">
    <text evidence="11">Belongs to the iron/ascorbate-dependent oxidoreductase family.</text>
</comment>
<comment type="catalytic activity">
    <reaction evidence="9">
        <text>2-oxoglutarate + O2 + 2 H(+) = ethene + 3 CO2 + H2O</text>
        <dbReference type="Rhea" id="RHEA:31523"/>
        <dbReference type="ChEBI" id="CHEBI:15377"/>
        <dbReference type="ChEBI" id="CHEBI:15378"/>
        <dbReference type="ChEBI" id="CHEBI:15379"/>
        <dbReference type="ChEBI" id="CHEBI:16526"/>
        <dbReference type="ChEBI" id="CHEBI:16810"/>
        <dbReference type="ChEBI" id="CHEBI:18153"/>
        <dbReference type="EC" id="1.13.12.19"/>
    </reaction>
</comment>
<dbReference type="GO" id="GO:0009693">
    <property type="term" value="P:ethylene biosynthetic process"/>
    <property type="evidence" value="ECO:0007669"/>
    <property type="project" value="UniProtKB-KW"/>
</dbReference>
<evidence type="ECO:0000256" key="3">
    <source>
        <dbReference type="ARBA" id="ARBA00012293"/>
    </source>
</evidence>
<dbReference type="AlphaFoldDB" id="A0A3S2VQP0"/>
<dbReference type="EMBL" id="SADE01000002">
    <property type="protein sequence ID" value="RVU36733.1"/>
    <property type="molecule type" value="Genomic_DNA"/>
</dbReference>
<dbReference type="GO" id="GO:0046872">
    <property type="term" value="F:metal ion binding"/>
    <property type="evidence" value="ECO:0007669"/>
    <property type="project" value="UniProtKB-KW"/>
</dbReference>
<dbReference type="EC" id="1.13.12.19" evidence="4"/>
<sequence length="336" mass="37046">MNYASADIVPINRIPVVDISGLRDGTDSAAVAKALIAASQNPGFIYVRGHGIPDDLIDAARAAAFRFFRQDETAKEAVRVSKSHRGWLSQGGAKMQDGAKPDLKESFIWGFEDQAGETPLDHELRGPNRWPDSVPELHGLAMRYFEEAHTVARDLMRGFAKGLGLSEEFFLKSCDVPLSRASFVWYPQQDASLGEDQFGVGPHTDFGVLTVLCQDDVGGLQVQDVSGAWIEAPPIEGTLVVNVGDLLARWTNNLCKSTPHRVVNRSNRERLSLVLAFDPDPQTMIDQRAVFGPDHEPSAEPITCGDYLSWRFAKAFDYRNRESDQKSDRGDGKTGD</sequence>
<keyword evidence="11" id="KW-0479">Metal-binding</keyword>
<dbReference type="Proteomes" id="UP000287447">
    <property type="component" value="Unassembled WGS sequence"/>
</dbReference>
<keyword evidence="11" id="KW-0560">Oxidoreductase</keyword>
<dbReference type="InterPro" id="IPR026992">
    <property type="entry name" value="DIOX_N"/>
</dbReference>
<evidence type="ECO:0000256" key="11">
    <source>
        <dbReference type="RuleBase" id="RU003682"/>
    </source>
</evidence>
<dbReference type="Gene3D" id="2.60.120.330">
    <property type="entry name" value="B-lactam Antibiotic, Isopenicillin N Synthase, Chain"/>
    <property type="match status" value="1"/>
</dbReference>
<evidence type="ECO:0000313" key="13">
    <source>
        <dbReference type="EMBL" id="RVU36733.1"/>
    </source>
</evidence>
<evidence type="ECO:0000256" key="7">
    <source>
        <dbReference type="ARBA" id="ARBA00031011"/>
    </source>
</evidence>
<reference evidence="14" key="1">
    <citation type="submission" date="2019-01" db="EMBL/GenBank/DDBJ databases">
        <title>Gri0909 isolated from a small marine red alga.</title>
        <authorList>
            <person name="Kim J."/>
            <person name="Jeong S.E."/>
            <person name="Jeon C.O."/>
        </authorList>
    </citation>
    <scope>NUCLEOTIDE SEQUENCE [LARGE SCALE GENOMIC DNA]</scope>
    <source>
        <strain evidence="14">Gri0909</strain>
    </source>
</reference>
<protein>
    <recommendedName>
        <fullName evidence="5">2-oxoglutarate-dependent ethylene/succinate-forming enzyme</fullName>
        <ecNumber evidence="4">1.13.12.19</ecNumber>
        <ecNumber evidence="3">1.14.20.7</ecNumber>
    </recommendedName>
    <alternativeName>
        <fullName evidence="7">2-oxoglutarate dioxygenase (ethylene-forming)</fullName>
    </alternativeName>
    <alternativeName>
        <fullName evidence="8">2-oxoglutarate/L-arginine monooxygenase/decarboxylase (succinate-forming)</fullName>
    </alternativeName>
</protein>
<dbReference type="InterPro" id="IPR027443">
    <property type="entry name" value="IPNS-like_sf"/>
</dbReference>